<dbReference type="GO" id="GO:0006694">
    <property type="term" value="P:steroid biosynthetic process"/>
    <property type="evidence" value="ECO:0007669"/>
    <property type="project" value="InterPro"/>
</dbReference>
<dbReference type="PANTHER" id="PTHR10366">
    <property type="entry name" value="NAD DEPENDENT EPIMERASE/DEHYDRATASE"/>
    <property type="match status" value="1"/>
</dbReference>
<feature type="domain" description="3-beta hydroxysteroid dehydrogenase/isomerase" evidence="8">
    <location>
        <begin position="20"/>
        <end position="251"/>
    </location>
</feature>
<dbReference type="EMBL" id="BQKI01000007">
    <property type="protein sequence ID" value="GJM99247.1"/>
    <property type="molecule type" value="Genomic_DNA"/>
</dbReference>
<feature type="transmembrane region" description="Helical" evidence="7">
    <location>
        <begin position="298"/>
        <end position="318"/>
    </location>
</feature>
<keyword evidence="5 7" id="KW-0560">Oxidoreductase</keyword>
<evidence type="ECO:0000256" key="3">
    <source>
        <dbReference type="ARBA" id="ARBA00022824"/>
    </source>
</evidence>
<comment type="subcellular location">
    <subcellularLocation>
        <location evidence="1">Endoplasmic reticulum membrane</location>
        <topology evidence="1">Multi-pass membrane protein</topology>
    </subcellularLocation>
</comment>
<keyword evidence="11" id="KW-1185">Reference proteome</keyword>
<reference evidence="10" key="1">
    <citation type="journal article" date="2018" name="DNA Res.">
        <title>Multiple hybrid de novo genome assembly of finger millet, an orphan allotetraploid crop.</title>
        <authorList>
            <person name="Hatakeyama M."/>
            <person name="Aluri S."/>
            <person name="Balachadran M.T."/>
            <person name="Sivarajan S.R."/>
            <person name="Patrignani A."/>
            <person name="Gruter S."/>
            <person name="Poveda L."/>
            <person name="Shimizu-Inatsugi R."/>
            <person name="Baeten J."/>
            <person name="Francoijs K.J."/>
            <person name="Nataraja K.N."/>
            <person name="Reddy Y.A.N."/>
            <person name="Phadnis S."/>
            <person name="Ravikumar R.L."/>
            <person name="Schlapbach R."/>
            <person name="Sreeman S.M."/>
            <person name="Shimizu K.K."/>
        </authorList>
    </citation>
    <scope>NUCLEOTIDE SEQUENCE</scope>
</reference>
<comment type="caution">
    <text evidence="10">The sequence shown here is derived from an EMBL/GenBank/DDBJ whole genome shotgun (WGS) entry which is preliminary data.</text>
</comment>
<keyword evidence="2 7" id="KW-0812">Transmembrane</keyword>
<dbReference type="Pfam" id="PF01073">
    <property type="entry name" value="3Beta_HSD"/>
    <property type="match status" value="1"/>
</dbReference>
<evidence type="ECO:0000256" key="6">
    <source>
        <dbReference type="ARBA" id="ARBA00023136"/>
    </source>
</evidence>
<gene>
    <name evidence="10" type="primary">ga16332</name>
    <name evidence="10" type="ORF">PR202_ga16332</name>
</gene>
<comment type="similarity">
    <text evidence="7">Belongs to the 3-beta-HSD family.</text>
</comment>
<accession>A0AAV5CLE2</accession>
<dbReference type="InterPro" id="IPR036291">
    <property type="entry name" value="NAD(P)-bd_dom_sf"/>
</dbReference>
<evidence type="ECO:0000259" key="9">
    <source>
        <dbReference type="Pfam" id="PF02453"/>
    </source>
</evidence>
<dbReference type="AlphaFoldDB" id="A0AAV5CLE2"/>
<evidence type="ECO:0000256" key="7">
    <source>
        <dbReference type="RuleBase" id="RU004475"/>
    </source>
</evidence>
<protein>
    <recommendedName>
        <fullName evidence="12">3-beta hydroxysteroid dehydrogenase/isomerase domain-containing protein</fullName>
    </recommendedName>
</protein>
<dbReference type="InterPro" id="IPR003388">
    <property type="entry name" value="Reticulon"/>
</dbReference>
<name>A0AAV5CLE2_ELECO</name>
<dbReference type="InterPro" id="IPR002225">
    <property type="entry name" value="3Beta_OHSteriod_DH/Estase"/>
</dbReference>
<evidence type="ECO:0000313" key="10">
    <source>
        <dbReference type="EMBL" id="GJM99247.1"/>
    </source>
</evidence>
<dbReference type="PANTHER" id="PTHR10366:SF639">
    <property type="entry name" value="3BETA-HYDROXYSTEROID-DEHYDROGENASE_DECARBOXYLASE ISOFORM 3"/>
    <property type="match status" value="1"/>
</dbReference>
<dbReference type="GO" id="GO:0005789">
    <property type="term" value="C:endoplasmic reticulum membrane"/>
    <property type="evidence" value="ECO:0007669"/>
    <property type="project" value="UniProtKB-SubCell"/>
</dbReference>
<dbReference type="Gene3D" id="3.40.50.720">
    <property type="entry name" value="NAD(P)-binding Rossmann-like Domain"/>
    <property type="match status" value="1"/>
</dbReference>
<dbReference type="InterPro" id="IPR050425">
    <property type="entry name" value="NAD(P)_dehydrat-like"/>
</dbReference>
<evidence type="ECO:0000256" key="2">
    <source>
        <dbReference type="ARBA" id="ARBA00022692"/>
    </source>
</evidence>
<reference evidence="10" key="2">
    <citation type="submission" date="2021-12" db="EMBL/GenBank/DDBJ databases">
        <title>Resequencing data analysis of finger millet.</title>
        <authorList>
            <person name="Hatakeyama M."/>
            <person name="Aluri S."/>
            <person name="Balachadran M.T."/>
            <person name="Sivarajan S.R."/>
            <person name="Poveda L."/>
            <person name="Shimizu-Inatsugi R."/>
            <person name="Schlapbach R."/>
            <person name="Sreeman S.M."/>
            <person name="Shimizu K.K."/>
        </authorList>
    </citation>
    <scope>NUCLEOTIDE SEQUENCE</scope>
</reference>
<sequence>MATTDPGPTPAKPICAVTFGRSTLLGRHLASALAASGRWSAVAVLDPSPSPPNGPSDSPLLRHLAVDLSDPAGLESALSGAAAVFHVDATTAASVSDGSFLSLYRLAVQGTRRLLAACRTVGVGRLVYTGSADVVAAGARDVINVDEDAVPYPDKFGNAVSELRAQVEMMVLSADGMDGMRTCVLRPSNLFGPGDSSLVRFITGYARSPLSKFVIGNGSNMSDFTYVNNVAHANICTEQALCSNAAYVAGKEITWVPTNCIIRAADILLWRDDKRTFSYITVLFLLFYWFLLSDRTFIASAAKILLVTSLALFIHGVLPPQVFGFTFDKVTSDYFEVSHSTLRNSFMCFASAWNGGIHKLRVIAEGDDWSTLLKVSAQLY</sequence>
<proteinExistence type="inferred from homology"/>
<keyword evidence="3" id="KW-0256">Endoplasmic reticulum</keyword>
<dbReference type="Proteomes" id="UP001054889">
    <property type="component" value="Unassembled WGS sequence"/>
</dbReference>
<evidence type="ECO:0000256" key="4">
    <source>
        <dbReference type="ARBA" id="ARBA00022989"/>
    </source>
</evidence>
<feature type="domain" description="Reticulon" evidence="9">
    <location>
        <begin position="265"/>
        <end position="380"/>
    </location>
</feature>
<feature type="transmembrane region" description="Helical" evidence="7">
    <location>
        <begin position="276"/>
        <end position="292"/>
    </location>
</feature>
<dbReference type="SUPFAM" id="SSF51735">
    <property type="entry name" value="NAD(P)-binding Rossmann-fold domains"/>
    <property type="match status" value="1"/>
</dbReference>
<dbReference type="GO" id="GO:0016616">
    <property type="term" value="F:oxidoreductase activity, acting on the CH-OH group of donors, NAD or NADP as acceptor"/>
    <property type="evidence" value="ECO:0007669"/>
    <property type="project" value="InterPro"/>
</dbReference>
<evidence type="ECO:0000256" key="1">
    <source>
        <dbReference type="ARBA" id="ARBA00004477"/>
    </source>
</evidence>
<dbReference type="Pfam" id="PF02453">
    <property type="entry name" value="Reticulon"/>
    <property type="match status" value="1"/>
</dbReference>
<organism evidence="10 11">
    <name type="scientific">Eleusine coracana subsp. coracana</name>
    <dbReference type="NCBI Taxonomy" id="191504"/>
    <lineage>
        <taxon>Eukaryota</taxon>
        <taxon>Viridiplantae</taxon>
        <taxon>Streptophyta</taxon>
        <taxon>Embryophyta</taxon>
        <taxon>Tracheophyta</taxon>
        <taxon>Spermatophyta</taxon>
        <taxon>Magnoliopsida</taxon>
        <taxon>Liliopsida</taxon>
        <taxon>Poales</taxon>
        <taxon>Poaceae</taxon>
        <taxon>PACMAD clade</taxon>
        <taxon>Chloridoideae</taxon>
        <taxon>Cynodonteae</taxon>
        <taxon>Eleusininae</taxon>
        <taxon>Eleusine</taxon>
    </lineage>
</organism>
<evidence type="ECO:0000256" key="5">
    <source>
        <dbReference type="ARBA" id="ARBA00023002"/>
    </source>
</evidence>
<keyword evidence="4 7" id="KW-1133">Transmembrane helix</keyword>
<keyword evidence="6 7" id="KW-0472">Membrane</keyword>
<evidence type="ECO:0000313" key="11">
    <source>
        <dbReference type="Proteomes" id="UP001054889"/>
    </source>
</evidence>
<evidence type="ECO:0000259" key="8">
    <source>
        <dbReference type="Pfam" id="PF01073"/>
    </source>
</evidence>
<evidence type="ECO:0008006" key="12">
    <source>
        <dbReference type="Google" id="ProtNLM"/>
    </source>
</evidence>